<keyword evidence="1 4" id="KW-0479">Metal-binding</keyword>
<dbReference type="InterPro" id="IPR000571">
    <property type="entry name" value="Znf_CCCH"/>
</dbReference>
<dbReference type="InterPro" id="IPR029063">
    <property type="entry name" value="SAM-dependent_MTases_sf"/>
</dbReference>
<evidence type="ECO:0000256" key="5">
    <source>
        <dbReference type="SAM" id="MobiDB-lite"/>
    </source>
</evidence>
<feature type="zinc finger region" description="C3H1-type" evidence="4">
    <location>
        <begin position="371"/>
        <end position="396"/>
    </location>
</feature>
<dbReference type="InterPro" id="IPR002877">
    <property type="entry name" value="RNA_MeTrfase_FtsJ_dom"/>
</dbReference>
<protein>
    <recommendedName>
        <fullName evidence="6">C3H1-type domain-containing protein</fullName>
    </recommendedName>
</protein>
<accession>A0AAD5T040</accession>
<evidence type="ECO:0000256" key="1">
    <source>
        <dbReference type="ARBA" id="ARBA00022723"/>
    </source>
</evidence>
<proteinExistence type="predicted"/>
<comment type="caution">
    <text evidence="7">The sequence shown here is derived from an EMBL/GenBank/DDBJ whole genome shotgun (WGS) entry which is preliminary data.</text>
</comment>
<gene>
    <name evidence="7" type="ORF">HK100_012247</name>
</gene>
<feature type="region of interest" description="Disordered" evidence="5">
    <location>
        <begin position="1"/>
        <end position="22"/>
    </location>
</feature>
<evidence type="ECO:0000313" key="7">
    <source>
        <dbReference type="EMBL" id="KAJ3121750.1"/>
    </source>
</evidence>
<keyword evidence="3 4" id="KW-0862">Zinc</keyword>
<dbReference type="SUPFAM" id="SSF53335">
    <property type="entry name" value="S-adenosyl-L-methionine-dependent methyltransferases"/>
    <property type="match status" value="1"/>
</dbReference>
<keyword evidence="2 4" id="KW-0863">Zinc-finger</keyword>
<evidence type="ECO:0000313" key="8">
    <source>
        <dbReference type="Proteomes" id="UP001211907"/>
    </source>
</evidence>
<organism evidence="7 8">
    <name type="scientific">Physocladia obscura</name>
    <dbReference type="NCBI Taxonomy" id="109957"/>
    <lineage>
        <taxon>Eukaryota</taxon>
        <taxon>Fungi</taxon>
        <taxon>Fungi incertae sedis</taxon>
        <taxon>Chytridiomycota</taxon>
        <taxon>Chytridiomycota incertae sedis</taxon>
        <taxon>Chytridiomycetes</taxon>
        <taxon>Chytridiales</taxon>
        <taxon>Chytriomycetaceae</taxon>
        <taxon>Physocladia</taxon>
    </lineage>
</organism>
<dbReference type="EMBL" id="JADGJH010000858">
    <property type="protein sequence ID" value="KAJ3121750.1"/>
    <property type="molecule type" value="Genomic_DNA"/>
</dbReference>
<sequence length="396" mass="44267">MENQGENNSTALTQTQTSTESLNIEQSREAIVTFYKDTSAVFRRLGEEKAKLGSNALNDSLFERNKPVPSSQIAHLNTQHTARFFERMQSVIQEVVIESRLSAALQTLKEFRFLDIGAAPGAFSQWLISAFPQASGFGISLPRSRGGHLFMAECANSPRYAVNFVDILSTEFYKTHKARNTNNNNAQYNLIIADCLYLDEKPWTLPSGPIKPGTFHENHSLGYNLLTITQIHMALTSLVENGYFIMRVSSNGSVPTTATLLALSPFFKSCKVIKPTTSHQLRSSCYAVLCGRKSTQYLATQTNFASFVELLKATLDSGHANPNMPQIEFPSVFLGVDVITREIMERDGTWLIDVFEQAWTVQLDNILNVNNSKQKPCRSFASNGYCKFGDRCRFAH</sequence>
<dbReference type="InterPro" id="IPR036855">
    <property type="entry name" value="Znf_CCCH_sf"/>
</dbReference>
<evidence type="ECO:0000256" key="2">
    <source>
        <dbReference type="ARBA" id="ARBA00022771"/>
    </source>
</evidence>
<evidence type="ECO:0000256" key="4">
    <source>
        <dbReference type="PROSITE-ProRule" id="PRU00723"/>
    </source>
</evidence>
<evidence type="ECO:0000256" key="3">
    <source>
        <dbReference type="ARBA" id="ARBA00022833"/>
    </source>
</evidence>
<dbReference type="Gene3D" id="4.10.1000.10">
    <property type="entry name" value="Zinc finger, CCCH-type"/>
    <property type="match status" value="1"/>
</dbReference>
<name>A0AAD5T040_9FUNG</name>
<keyword evidence="8" id="KW-1185">Reference proteome</keyword>
<dbReference type="GO" id="GO:0032259">
    <property type="term" value="P:methylation"/>
    <property type="evidence" value="ECO:0007669"/>
    <property type="project" value="InterPro"/>
</dbReference>
<dbReference type="SMART" id="SM00356">
    <property type="entry name" value="ZnF_C3H1"/>
    <property type="match status" value="1"/>
</dbReference>
<dbReference type="PROSITE" id="PS50103">
    <property type="entry name" value="ZF_C3H1"/>
    <property type="match status" value="1"/>
</dbReference>
<evidence type="ECO:0000259" key="6">
    <source>
        <dbReference type="PROSITE" id="PS50103"/>
    </source>
</evidence>
<dbReference type="GO" id="GO:0008270">
    <property type="term" value="F:zinc ion binding"/>
    <property type="evidence" value="ECO:0007669"/>
    <property type="project" value="UniProtKB-KW"/>
</dbReference>
<dbReference type="SUPFAM" id="SSF90229">
    <property type="entry name" value="CCCH zinc finger"/>
    <property type="match status" value="1"/>
</dbReference>
<dbReference type="Gene3D" id="3.40.50.150">
    <property type="entry name" value="Vaccinia Virus protein VP39"/>
    <property type="match status" value="1"/>
</dbReference>
<reference evidence="7" key="1">
    <citation type="submission" date="2020-05" db="EMBL/GenBank/DDBJ databases">
        <title>Phylogenomic resolution of chytrid fungi.</title>
        <authorList>
            <person name="Stajich J.E."/>
            <person name="Amses K."/>
            <person name="Simmons R."/>
            <person name="Seto K."/>
            <person name="Myers J."/>
            <person name="Bonds A."/>
            <person name="Quandt C.A."/>
            <person name="Barry K."/>
            <person name="Liu P."/>
            <person name="Grigoriev I."/>
            <person name="Longcore J.E."/>
            <person name="James T.Y."/>
        </authorList>
    </citation>
    <scope>NUCLEOTIDE SEQUENCE</scope>
    <source>
        <strain evidence="7">JEL0513</strain>
    </source>
</reference>
<dbReference type="GO" id="GO:0008168">
    <property type="term" value="F:methyltransferase activity"/>
    <property type="evidence" value="ECO:0007669"/>
    <property type="project" value="InterPro"/>
</dbReference>
<feature type="domain" description="C3H1-type" evidence="6">
    <location>
        <begin position="371"/>
        <end position="396"/>
    </location>
</feature>
<dbReference type="Proteomes" id="UP001211907">
    <property type="component" value="Unassembled WGS sequence"/>
</dbReference>
<dbReference type="Pfam" id="PF01728">
    <property type="entry name" value="FtsJ"/>
    <property type="match status" value="1"/>
</dbReference>
<dbReference type="AlphaFoldDB" id="A0AAD5T040"/>
<dbReference type="Pfam" id="PF00642">
    <property type="entry name" value="zf-CCCH"/>
    <property type="match status" value="1"/>
</dbReference>